<evidence type="ECO:0000313" key="2">
    <source>
        <dbReference type="Proteomes" id="UP001470230"/>
    </source>
</evidence>
<evidence type="ECO:0008006" key="3">
    <source>
        <dbReference type="Google" id="ProtNLM"/>
    </source>
</evidence>
<accession>A0ABR2GYM6</accession>
<dbReference type="EMBL" id="JAPFFF010000054">
    <property type="protein sequence ID" value="KAK8838771.1"/>
    <property type="molecule type" value="Genomic_DNA"/>
</dbReference>
<organism evidence="1 2">
    <name type="scientific">Tritrichomonas musculus</name>
    <dbReference type="NCBI Taxonomy" id="1915356"/>
    <lineage>
        <taxon>Eukaryota</taxon>
        <taxon>Metamonada</taxon>
        <taxon>Parabasalia</taxon>
        <taxon>Tritrichomonadida</taxon>
        <taxon>Tritrichomonadidae</taxon>
        <taxon>Tritrichomonas</taxon>
    </lineage>
</organism>
<keyword evidence="2" id="KW-1185">Reference proteome</keyword>
<proteinExistence type="predicted"/>
<comment type="caution">
    <text evidence="1">The sequence shown here is derived from an EMBL/GenBank/DDBJ whole genome shotgun (WGS) entry which is preliminary data.</text>
</comment>
<reference evidence="1 2" key="1">
    <citation type="submission" date="2024-04" db="EMBL/GenBank/DDBJ databases">
        <title>Tritrichomonas musculus Genome.</title>
        <authorList>
            <person name="Alves-Ferreira E."/>
            <person name="Grigg M."/>
            <person name="Lorenzi H."/>
            <person name="Galac M."/>
        </authorList>
    </citation>
    <scope>NUCLEOTIDE SEQUENCE [LARGE SCALE GENOMIC DNA]</scope>
    <source>
        <strain evidence="1 2">EAF2021</strain>
    </source>
</reference>
<gene>
    <name evidence="1" type="ORF">M9Y10_032810</name>
</gene>
<protein>
    <recommendedName>
        <fullName evidence="3">Leucine-rich repeat domain-containing protein</fullName>
    </recommendedName>
</protein>
<dbReference type="Proteomes" id="UP001470230">
    <property type="component" value="Unassembled WGS sequence"/>
</dbReference>
<dbReference type="InterPro" id="IPR026906">
    <property type="entry name" value="LRR_5"/>
</dbReference>
<dbReference type="InterPro" id="IPR032675">
    <property type="entry name" value="LRR_dom_sf"/>
</dbReference>
<dbReference type="Pfam" id="PF13306">
    <property type="entry name" value="LRR_5"/>
    <property type="match status" value="1"/>
</dbReference>
<dbReference type="PANTHER" id="PTHR45661:SF3">
    <property type="entry name" value="IG-LIKE DOMAIN-CONTAINING PROTEIN"/>
    <property type="match status" value="1"/>
</dbReference>
<sequence length="181" mass="20634">MSKNDQSETPNEIIEQDKNIYSLSEINKSAAVVGSKNMSGDIFFPSNITYNSKEYVIKSILKEAFDESRLIKVIRFAPDSQLLIIKKRAFNNSRIERITIPSHVTHIKKRAFSDCSKLQIVEIPKDSELQIIDDDAFSNSAIEKIYLPIHLVKIGKKAFYQCSKLQTVEIAKNLRLLKSVN</sequence>
<dbReference type="PANTHER" id="PTHR45661">
    <property type="entry name" value="SURFACE ANTIGEN"/>
    <property type="match status" value="1"/>
</dbReference>
<name>A0ABR2GYM6_9EUKA</name>
<dbReference type="SUPFAM" id="SSF52058">
    <property type="entry name" value="L domain-like"/>
    <property type="match status" value="1"/>
</dbReference>
<dbReference type="Gene3D" id="3.80.10.10">
    <property type="entry name" value="Ribonuclease Inhibitor"/>
    <property type="match status" value="1"/>
</dbReference>
<dbReference type="InterPro" id="IPR053139">
    <property type="entry name" value="Surface_bspA-like"/>
</dbReference>
<evidence type="ECO:0000313" key="1">
    <source>
        <dbReference type="EMBL" id="KAK8838771.1"/>
    </source>
</evidence>